<accession>A0A6A5APA9</accession>
<evidence type="ECO:0000313" key="1">
    <source>
        <dbReference type="EMBL" id="KAF0754427.1"/>
    </source>
</evidence>
<reference evidence="1 2" key="1">
    <citation type="submission" date="2019-06" db="EMBL/GenBank/DDBJ databases">
        <title>Genomics analysis of Aphanomyces spp. identifies a new class of oomycete effector associated with host adaptation.</title>
        <authorList>
            <person name="Gaulin E."/>
        </authorList>
    </citation>
    <scope>NUCLEOTIDE SEQUENCE [LARGE SCALE GENOMIC DNA]</scope>
    <source>
        <strain evidence="1 2">E</strain>
    </source>
</reference>
<proteinExistence type="predicted"/>
<dbReference type="AlphaFoldDB" id="A0A6A5APA9"/>
<comment type="caution">
    <text evidence="1">The sequence shown here is derived from an EMBL/GenBank/DDBJ whole genome shotgun (WGS) entry which is preliminary data.</text>
</comment>
<dbReference type="EMBL" id="VJMI01010868">
    <property type="protein sequence ID" value="KAF0754427.1"/>
    <property type="molecule type" value="Genomic_DNA"/>
</dbReference>
<sequence>MSGECQDPDEEGVHGGVPRKVWMQQRQVGGESDSGIAIGWAGDATLHACLGVDGAPVPQQATAAASGVALRDWFSNLVVAVNAHAPVLLPGDDVPSHSYFHNLSRIEYGTVVNALQRDAILHWFSPLCAAGLSAGTFYMVVDDDATQQRYVPFL</sequence>
<protein>
    <submittedName>
        <fullName evidence="1">Uncharacterized protein</fullName>
    </submittedName>
</protein>
<evidence type="ECO:0000313" key="2">
    <source>
        <dbReference type="Proteomes" id="UP000469452"/>
    </source>
</evidence>
<name>A0A6A5APA9_APHAT</name>
<dbReference type="Proteomes" id="UP000469452">
    <property type="component" value="Unassembled WGS sequence"/>
</dbReference>
<organism evidence="1 2">
    <name type="scientific">Aphanomyces astaci</name>
    <name type="common">Crayfish plague agent</name>
    <dbReference type="NCBI Taxonomy" id="112090"/>
    <lineage>
        <taxon>Eukaryota</taxon>
        <taxon>Sar</taxon>
        <taxon>Stramenopiles</taxon>
        <taxon>Oomycota</taxon>
        <taxon>Saprolegniomycetes</taxon>
        <taxon>Saprolegniales</taxon>
        <taxon>Verrucalvaceae</taxon>
        <taxon>Aphanomyces</taxon>
    </lineage>
</organism>
<gene>
    <name evidence="1" type="ORF">AaE_005337</name>
</gene>